<organism evidence="2 3">
    <name type="scientific">Laccaria amethystina LaAM-08-1</name>
    <dbReference type="NCBI Taxonomy" id="1095629"/>
    <lineage>
        <taxon>Eukaryota</taxon>
        <taxon>Fungi</taxon>
        <taxon>Dikarya</taxon>
        <taxon>Basidiomycota</taxon>
        <taxon>Agaricomycotina</taxon>
        <taxon>Agaricomycetes</taxon>
        <taxon>Agaricomycetidae</taxon>
        <taxon>Agaricales</taxon>
        <taxon>Agaricineae</taxon>
        <taxon>Hydnangiaceae</taxon>
        <taxon>Laccaria</taxon>
    </lineage>
</organism>
<feature type="region of interest" description="Disordered" evidence="1">
    <location>
        <begin position="85"/>
        <end position="116"/>
    </location>
</feature>
<reference evidence="2 3" key="1">
    <citation type="submission" date="2014-04" db="EMBL/GenBank/DDBJ databases">
        <authorList>
            <consortium name="DOE Joint Genome Institute"/>
            <person name="Kuo A."/>
            <person name="Kohler A."/>
            <person name="Nagy L.G."/>
            <person name="Floudas D."/>
            <person name="Copeland A."/>
            <person name="Barry K.W."/>
            <person name="Cichocki N."/>
            <person name="Veneault-Fourrey C."/>
            <person name="LaButti K."/>
            <person name="Lindquist E.A."/>
            <person name="Lipzen A."/>
            <person name="Lundell T."/>
            <person name="Morin E."/>
            <person name="Murat C."/>
            <person name="Sun H."/>
            <person name="Tunlid A."/>
            <person name="Henrissat B."/>
            <person name="Grigoriev I.V."/>
            <person name="Hibbett D.S."/>
            <person name="Martin F."/>
            <person name="Nordberg H.P."/>
            <person name="Cantor M.N."/>
            <person name="Hua S.X."/>
        </authorList>
    </citation>
    <scope>NUCLEOTIDE SEQUENCE [LARGE SCALE GENOMIC DNA]</scope>
    <source>
        <strain evidence="2 3">LaAM-08-1</strain>
    </source>
</reference>
<keyword evidence="3" id="KW-1185">Reference proteome</keyword>
<dbReference type="AlphaFoldDB" id="A0A0C9WGQ0"/>
<reference evidence="3" key="2">
    <citation type="submission" date="2015-01" db="EMBL/GenBank/DDBJ databases">
        <title>Evolutionary Origins and Diversification of the Mycorrhizal Mutualists.</title>
        <authorList>
            <consortium name="DOE Joint Genome Institute"/>
            <consortium name="Mycorrhizal Genomics Consortium"/>
            <person name="Kohler A."/>
            <person name="Kuo A."/>
            <person name="Nagy L.G."/>
            <person name="Floudas D."/>
            <person name="Copeland A."/>
            <person name="Barry K.W."/>
            <person name="Cichocki N."/>
            <person name="Veneault-Fourrey C."/>
            <person name="LaButti K."/>
            <person name="Lindquist E.A."/>
            <person name="Lipzen A."/>
            <person name="Lundell T."/>
            <person name="Morin E."/>
            <person name="Murat C."/>
            <person name="Riley R."/>
            <person name="Ohm R."/>
            <person name="Sun H."/>
            <person name="Tunlid A."/>
            <person name="Henrissat B."/>
            <person name="Grigoriev I.V."/>
            <person name="Hibbett D.S."/>
            <person name="Martin F."/>
        </authorList>
    </citation>
    <scope>NUCLEOTIDE SEQUENCE [LARGE SCALE GENOMIC DNA]</scope>
    <source>
        <strain evidence="3">LaAM-08-1</strain>
    </source>
</reference>
<name>A0A0C9WGQ0_9AGAR</name>
<dbReference type="Proteomes" id="UP000054477">
    <property type="component" value="Unassembled WGS sequence"/>
</dbReference>
<dbReference type="HOGENOM" id="CLU_1695777_0_0_1"/>
<protein>
    <submittedName>
        <fullName evidence="2">Uncharacterized protein</fullName>
    </submittedName>
</protein>
<gene>
    <name evidence="2" type="ORF">K443DRAFT_687113</name>
</gene>
<dbReference type="EMBL" id="KN839412">
    <property type="protein sequence ID" value="KIJ89829.1"/>
    <property type="molecule type" value="Genomic_DNA"/>
</dbReference>
<evidence type="ECO:0000313" key="3">
    <source>
        <dbReference type="Proteomes" id="UP000054477"/>
    </source>
</evidence>
<feature type="compositionally biased region" description="Basic residues" evidence="1">
    <location>
        <begin position="96"/>
        <end position="105"/>
    </location>
</feature>
<proteinExistence type="predicted"/>
<evidence type="ECO:0000313" key="2">
    <source>
        <dbReference type="EMBL" id="KIJ89829.1"/>
    </source>
</evidence>
<accession>A0A0C9WGQ0</accession>
<sequence>MFLHKIRTPITKLAPKLFPFSSIILTTTIQPRTKHNNQTKSAPCEGTCVVLTDLERHRNGSEPEEWRMVARMYVEKDLPVQLFGGGTTLNRAQRSSTRRRERRRKNVQEPTPTSSTITFSLPSSYLRQFNYATCDPLLQCTSGAKLLDWMRVPRG</sequence>
<evidence type="ECO:0000256" key="1">
    <source>
        <dbReference type="SAM" id="MobiDB-lite"/>
    </source>
</evidence>